<evidence type="ECO:0000313" key="1">
    <source>
        <dbReference type="EMBL" id="EKF50960.1"/>
    </source>
</evidence>
<dbReference type="EMBL" id="AMQS01000028">
    <property type="protein sequence ID" value="EKF50960.1"/>
    <property type="molecule type" value="Genomic_DNA"/>
</dbReference>
<proteinExistence type="predicted"/>
<name>K2PHP7_9LACT</name>
<accession>K2PHP7</accession>
<reference evidence="1 2" key="1">
    <citation type="journal article" date="2012" name="J. Bacteriol.">
        <title>Genome Sequence of the Bacteriocin-Producing Strain Lactococcus garvieae DCC43.</title>
        <authorList>
            <person name="Gabrielsen C."/>
            <person name="Brede D.A."/>
            <person name="Hernandez P.E."/>
            <person name="Nes I.F."/>
            <person name="Diep D.B."/>
        </authorList>
    </citation>
    <scope>NUCLEOTIDE SEQUENCE [LARGE SCALE GENOMIC DNA]</scope>
    <source>
        <strain evidence="1 2">DCC43</strain>
    </source>
</reference>
<dbReference type="Proteomes" id="UP000006787">
    <property type="component" value="Unassembled WGS sequence"/>
</dbReference>
<organism evidence="1 2">
    <name type="scientific">Lactococcus garvieae DCC43</name>
    <dbReference type="NCBI Taxonomy" id="1231377"/>
    <lineage>
        <taxon>Bacteria</taxon>
        <taxon>Bacillati</taxon>
        <taxon>Bacillota</taxon>
        <taxon>Bacilli</taxon>
        <taxon>Lactobacillales</taxon>
        <taxon>Streptococcaceae</taxon>
        <taxon>Lactococcus</taxon>
    </lineage>
</organism>
<protein>
    <submittedName>
        <fullName evidence="1">Uncharacterized protein</fullName>
    </submittedName>
</protein>
<dbReference type="AlphaFoldDB" id="K2PHP7"/>
<sequence>MNGLKINNLKKTSESLLFFNVKNKSESWSAKDCSIQYPLEIQGEAV</sequence>
<comment type="caution">
    <text evidence="1">The sequence shown here is derived from an EMBL/GenBank/DDBJ whole genome shotgun (WGS) entry which is preliminary data.</text>
</comment>
<dbReference type="PATRIC" id="fig|1231377.3.peg.1661"/>
<gene>
    <name evidence="1" type="ORF">C426_1682</name>
</gene>
<evidence type="ECO:0000313" key="2">
    <source>
        <dbReference type="Proteomes" id="UP000006787"/>
    </source>
</evidence>